<reference evidence="9 10" key="1">
    <citation type="submission" date="2021-03" db="EMBL/GenBank/DDBJ databases">
        <title>Complete genome sequence of Streptomyces cyanogenus S136, producer of anticancer angucycline landomycin A.</title>
        <authorList>
            <person name="Hrab P."/>
            <person name="Ruckert C."/>
            <person name="Busche T."/>
            <person name="Ostash I."/>
            <person name="Kalinowski J."/>
            <person name="Fedorenko V."/>
            <person name="Yushchuk O."/>
            <person name="Ostash B."/>
        </authorList>
    </citation>
    <scope>NUCLEOTIDE SEQUENCE [LARGE SCALE GENOMIC DNA]</scope>
    <source>
        <strain evidence="9 10">S136</strain>
    </source>
</reference>
<proteinExistence type="inferred from homology"/>
<feature type="transmembrane region" description="Helical" evidence="8">
    <location>
        <begin position="212"/>
        <end position="231"/>
    </location>
</feature>
<comment type="similarity">
    <text evidence="2">Belongs to the autoinducer-2 exporter (AI-2E) (TC 2.A.86) family.</text>
</comment>
<keyword evidence="3" id="KW-0813">Transport</keyword>
<feature type="transmembrane region" description="Helical" evidence="8">
    <location>
        <begin position="264"/>
        <end position="284"/>
    </location>
</feature>
<feature type="transmembrane region" description="Helical" evidence="8">
    <location>
        <begin position="148"/>
        <end position="171"/>
    </location>
</feature>
<dbReference type="Pfam" id="PF01594">
    <property type="entry name" value="AI-2E_transport"/>
    <property type="match status" value="1"/>
</dbReference>
<keyword evidence="6 8" id="KW-1133">Transmembrane helix</keyword>
<gene>
    <name evidence="9" type="ORF">S1361_29830</name>
</gene>
<dbReference type="PANTHER" id="PTHR21716:SF53">
    <property type="entry name" value="PERMEASE PERM-RELATED"/>
    <property type="match status" value="1"/>
</dbReference>
<name>A0ABX7U2I7_STRCY</name>
<comment type="subcellular location">
    <subcellularLocation>
        <location evidence="1">Cell membrane</location>
        <topology evidence="1">Multi-pass membrane protein</topology>
    </subcellularLocation>
</comment>
<sequence length="367" mass="38951">MQTRRVPVRTILATIGLVLAAYVGLQLVIEARRVLVWAVIALFFAVALYPAVDAVERRVTRCHRSVATLMVFLVAVVAVGALVALFVTPLAQEGTRLAGRLPHMIEDVRAGRGPVGDLLERTHALRYVQQHQEQIRSFATGLGTPALAFVRSAATTLAGVVTIVVLAYLMVLEGPKAVDGALKLVDEARAARIRRVGAECARTVTGYLTGNLLISVICGALTYVVLLIAGVPFAGLLALFVAIADLIPLVGATLGAVVASLAAFIHSIPAGIAAVVFFIVYQQVENHLLQPVILSRAVKLNPLTVLLAILVAVEVAGILGALLAIPVAGMIQVVLRDIWAHREGRPLRLPMRGDDSAGEPERATETK</sequence>
<accession>A0ABX7U2I7</accession>
<dbReference type="InterPro" id="IPR002549">
    <property type="entry name" value="AI-2E-like"/>
</dbReference>
<protein>
    <submittedName>
        <fullName evidence="9">Pheromone autoinducer 2 transporter</fullName>
    </submittedName>
</protein>
<dbReference type="RefSeq" id="WP_208034989.1">
    <property type="nucleotide sequence ID" value="NZ_CP071839.1"/>
</dbReference>
<evidence type="ECO:0000313" key="9">
    <source>
        <dbReference type="EMBL" id="QTE01566.1"/>
    </source>
</evidence>
<dbReference type="Proteomes" id="UP000663908">
    <property type="component" value="Chromosome"/>
</dbReference>
<feature type="transmembrane region" description="Helical" evidence="8">
    <location>
        <begin position="304"/>
        <end position="335"/>
    </location>
</feature>
<feature type="transmembrane region" description="Helical" evidence="8">
    <location>
        <begin position="67"/>
        <end position="87"/>
    </location>
</feature>
<evidence type="ECO:0000256" key="5">
    <source>
        <dbReference type="ARBA" id="ARBA00022692"/>
    </source>
</evidence>
<evidence type="ECO:0000256" key="3">
    <source>
        <dbReference type="ARBA" id="ARBA00022448"/>
    </source>
</evidence>
<evidence type="ECO:0000256" key="1">
    <source>
        <dbReference type="ARBA" id="ARBA00004651"/>
    </source>
</evidence>
<evidence type="ECO:0000256" key="2">
    <source>
        <dbReference type="ARBA" id="ARBA00009773"/>
    </source>
</evidence>
<feature type="transmembrane region" description="Helical" evidence="8">
    <location>
        <begin position="237"/>
        <end position="257"/>
    </location>
</feature>
<organism evidence="9 10">
    <name type="scientific">Streptomyces cyanogenus</name>
    <dbReference type="NCBI Taxonomy" id="80860"/>
    <lineage>
        <taxon>Bacteria</taxon>
        <taxon>Bacillati</taxon>
        <taxon>Actinomycetota</taxon>
        <taxon>Actinomycetes</taxon>
        <taxon>Kitasatosporales</taxon>
        <taxon>Streptomycetaceae</taxon>
        <taxon>Streptomyces</taxon>
    </lineage>
</organism>
<dbReference type="PANTHER" id="PTHR21716">
    <property type="entry name" value="TRANSMEMBRANE PROTEIN"/>
    <property type="match status" value="1"/>
</dbReference>
<dbReference type="EMBL" id="CP071839">
    <property type="protein sequence ID" value="QTE01566.1"/>
    <property type="molecule type" value="Genomic_DNA"/>
</dbReference>
<feature type="transmembrane region" description="Helical" evidence="8">
    <location>
        <begin position="12"/>
        <end position="29"/>
    </location>
</feature>
<evidence type="ECO:0000256" key="7">
    <source>
        <dbReference type="ARBA" id="ARBA00023136"/>
    </source>
</evidence>
<feature type="transmembrane region" description="Helical" evidence="8">
    <location>
        <begin position="35"/>
        <end position="55"/>
    </location>
</feature>
<evidence type="ECO:0000313" key="10">
    <source>
        <dbReference type="Proteomes" id="UP000663908"/>
    </source>
</evidence>
<evidence type="ECO:0000256" key="8">
    <source>
        <dbReference type="SAM" id="Phobius"/>
    </source>
</evidence>
<evidence type="ECO:0000256" key="6">
    <source>
        <dbReference type="ARBA" id="ARBA00022989"/>
    </source>
</evidence>
<keyword evidence="5 8" id="KW-0812">Transmembrane</keyword>
<keyword evidence="10" id="KW-1185">Reference proteome</keyword>
<evidence type="ECO:0000256" key="4">
    <source>
        <dbReference type="ARBA" id="ARBA00022475"/>
    </source>
</evidence>
<keyword evidence="7 8" id="KW-0472">Membrane</keyword>
<keyword evidence="4" id="KW-1003">Cell membrane</keyword>